<name>A0A6A6UKY0_9PEZI</name>
<dbReference type="GO" id="GO:0005655">
    <property type="term" value="C:nucleolar ribonuclease P complex"/>
    <property type="evidence" value="ECO:0007669"/>
    <property type="project" value="InterPro"/>
</dbReference>
<dbReference type="GO" id="GO:0000294">
    <property type="term" value="P:nuclear-transcribed mRNA catabolic process, RNase MRP-dependent"/>
    <property type="evidence" value="ECO:0007669"/>
    <property type="project" value="TreeGrafter"/>
</dbReference>
<dbReference type="GO" id="GO:0008033">
    <property type="term" value="P:tRNA processing"/>
    <property type="evidence" value="ECO:0007669"/>
    <property type="project" value="InterPro"/>
</dbReference>
<dbReference type="OrthoDB" id="5530243at2759"/>
<gene>
    <name evidence="2" type="ORF">BT63DRAFT_195859</name>
</gene>
<dbReference type="Proteomes" id="UP000799302">
    <property type="component" value="Unassembled WGS sequence"/>
</dbReference>
<dbReference type="AlphaFoldDB" id="A0A6A6UKY0"/>
<dbReference type="GO" id="GO:0000172">
    <property type="term" value="C:ribonuclease MRP complex"/>
    <property type="evidence" value="ECO:0007669"/>
    <property type="project" value="InterPro"/>
</dbReference>
<dbReference type="PANTHER" id="PTHR28173">
    <property type="entry name" value="RIBONUCLEASES P/MRP PROTEIN SUBUNIT POP8"/>
    <property type="match status" value="1"/>
</dbReference>
<dbReference type="InterPro" id="IPR020347">
    <property type="entry name" value="Pop8"/>
</dbReference>
<reference evidence="2" key="1">
    <citation type="journal article" date="2020" name="Stud. Mycol.">
        <title>101 Dothideomycetes genomes: a test case for predicting lifestyles and emergence of pathogens.</title>
        <authorList>
            <person name="Haridas S."/>
            <person name="Albert R."/>
            <person name="Binder M."/>
            <person name="Bloem J."/>
            <person name="Labutti K."/>
            <person name="Salamov A."/>
            <person name="Andreopoulos B."/>
            <person name="Baker S."/>
            <person name="Barry K."/>
            <person name="Bills G."/>
            <person name="Bluhm B."/>
            <person name="Cannon C."/>
            <person name="Castanera R."/>
            <person name="Culley D."/>
            <person name="Daum C."/>
            <person name="Ezra D."/>
            <person name="Gonzalez J."/>
            <person name="Henrissat B."/>
            <person name="Kuo A."/>
            <person name="Liang C."/>
            <person name="Lipzen A."/>
            <person name="Lutzoni F."/>
            <person name="Magnuson J."/>
            <person name="Mondo S."/>
            <person name="Nolan M."/>
            <person name="Ohm R."/>
            <person name="Pangilinan J."/>
            <person name="Park H.-J."/>
            <person name="Ramirez L."/>
            <person name="Alfaro M."/>
            <person name="Sun H."/>
            <person name="Tritt A."/>
            <person name="Yoshinaga Y."/>
            <person name="Zwiers L.-H."/>
            <person name="Turgeon B."/>
            <person name="Goodwin S."/>
            <person name="Spatafora J."/>
            <person name="Crous P."/>
            <person name="Grigoriev I."/>
        </authorList>
    </citation>
    <scope>NUCLEOTIDE SEQUENCE</scope>
    <source>
        <strain evidence="2">CBS 115976</strain>
    </source>
</reference>
<organism evidence="2 3">
    <name type="scientific">Microthyrium microscopicum</name>
    <dbReference type="NCBI Taxonomy" id="703497"/>
    <lineage>
        <taxon>Eukaryota</taxon>
        <taxon>Fungi</taxon>
        <taxon>Dikarya</taxon>
        <taxon>Ascomycota</taxon>
        <taxon>Pezizomycotina</taxon>
        <taxon>Dothideomycetes</taxon>
        <taxon>Dothideomycetes incertae sedis</taxon>
        <taxon>Microthyriales</taxon>
        <taxon>Microthyriaceae</taxon>
        <taxon>Microthyrium</taxon>
    </lineage>
</organism>
<dbReference type="PANTHER" id="PTHR28173:SF1">
    <property type="entry name" value="RIBONUCLEASES P_MRP PROTEIN SUBUNIT POP8"/>
    <property type="match status" value="1"/>
</dbReference>
<proteinExistence type="predicted"/>
<evidence type="ECO:0000313" key="3">
    <source>
        <dbReference type="Proteomes" id="UP000799302"/>
    </source>
</evidence>
<dbReference type="InterPro" id="IPR049128">
    <property type="entry name" value="Pop8-like_dom"/>
</dbReference>
<dbReference type="Pfam" id="PF20976">
    <property type="entry name" value="Pop8"/>
    <property type="match status" value="1"/>
</dbReference>
<evidence type="ECO:0000313" key="2">
    <source>
        <dbReference type="EMBL" id="KAF2672440.1"/>
    </source>
</evidence>
<dbReference type="GO" id="GO:0004526">
    <property type="term" value="F:ribonuclease P activity"/>
    <property type="evidence" value="ECO:0007669"/>
    <property type="project" value="TreeGrafter"/>
</dbReference>
<dbReference type="GO" id="GO:0000171">
    <property type="term" value="F:ribonuclease MRP activity"/>
    <property type="evidence" value="ECO:0007669"/>
    <property type="project" value="TreeGrafter"/>
</dbReference>
<dbReference type="GO" id="GO:0034965">
    <property type="term" value="P:intronic box C/D snoRNA processing"/>
    <property type="evidence" value="ECO:0007669"/>
    <property type="project" value="TreeGrafter"/>
</dbReference>
<protein>
    <recommendedName>
        <fullName evidence="1">Ribonucleases P/MRP subunit Pop8-like domain-containing protein</fullName>
    </recommendedName>
</protein>
<sequence>MSEEAVDTHAPALSKAQRPQAASILHSSTLRLPQWTYFHLRLFTLSTESPAHDAVTARKNLNTAMMRYLGIIGSSISIDILKLDNLDLWVRVPRESGGAFHEAVSAWIGQGDMKYLVKAKDDWLVKLSDSNGQDMF</sequence>
<feature type="domain" description="Ribonucleases P/MRP subunit Pop8-like" evidence="1">
    <location>
        <begin position="34"/>
        <end position="107"/>
    </location>
</feature>
<dbReference type="EMBL" id="MU004232">
    <property type="protein sequence ID" value="KAF2672440.1"/>
    <property type="molecule type" value="Genomic_DNA"/>
</dbReference>
<accession>A0A6A6UKY0</accession>
<keyword evidence="3" id="KW-1185">Reference proteome</keyword>
<evidence type="ECO:0000259" key="1">
    <source>
        <dbReference type="Pfam" id="PF20976"/>
    </source>
</evidence>